<dbReference type="InterPro" id="IPR016071">
    <property type="entry name" value="Staphylococal_nuclease_OB-fold"/>
</dbReference>
<evidence type="ECO:0000313" key="5">
    <source>
        <dbReference type="EMBL" id="MBI4595120.1"/>
    </source>
</evidence>
<dbReference type="GO" id="GO:0016787">
    <property type="term" value="F:hydrolase activity"/>
    <property type="evidence" value="ECO:0007669"/>
    <property type="project" value="UniProtKB-KW"/>
</dbReference>
<keyword evidence="2" id="KW-0255">Endonuclease</keyword>
<comment type="caution">
    <text evidence="5">The sequence shown here is derived from an EMBL/GenBank/DDBJ whole genome shotgun (WGS) entry which is preliminary data.</text>
</comment>
<evidence type="ECO:0000256" key="1">
    <source>
        <dbReference type="ARBA" id="ARBA00022722"/>
    </source>
</evidence>
<gene>
    <name evidence="5" type="ORF">HY730_01950</name>
</gene>
<dbReference type="PROSITE" id="PS01123">
    <property type="entry name" value="TNASE_1"/>
    <property type="match status" value="1"/>
</dbReference>
<dbReference type="PANTHER" id="PTHR12302:SF3">
    <property type="entry name" value="SERINE_THREONINE-PROTEIN KINASE 31"/>
    <property type="match status" value="1"/>
</dbReference>
<dbReference type="Gene3D" id="2.40.50.90">
    <property type="match status" value="1"/>
</dbReference>
<protein>
    <submittedName>
        <fullName evidence="5">Thermonuclease family protein</fullName>
    </submittedName>
</protein>
<dbReference type="InterPro" id="IPR035437">
    <property type="entry name" value="SNase_OB-fold_sf"/>
</dbReference>
<keyword evidence="1" id="KW-0540">Nuclease</keyword>
<keyword evidence="3" id="KW-0378">Hydrolase</keyword>
<dbReference type="PROSITE" id="PS50830">
    <property type="entry name" value="TNASE_3"/>
    <property type="match status" value="1"/>
</dbReference>
<dbReference type="SMART" id="SM00318">
    <property type="entry name" value="SNc"/>
    <property type="match status" value="1"/>
</dbReference>
<dbReference type="PANTHER" id="PTHR12302">
    <property type="entry name" value="EBNA2 BINDING PROTEIN P100"/>
    <property type="match status" value="1"/>
</dbReference>
<name>A0A933GL27_UNCTE</name>
<evidence type="ECO:0000256" key="3">
    <source>
        <dbReference type="ARBA" id="ARBA00022801"/>
    </source>
</evidence>
<dbReference type="AlphaFoldDB" id="A0A933GL27"/>
<dbReference type="EMBL" id="JACQWF010000090">
    <property type="protein sequence ID" value="MBI4595120.1"/>
    <property type="molecule type" value="Genomic_DNA"/>
</dbReference>
<evidence type="ECO:0000313" key="6">
    <source>
        <dbReference type="Proteomes" id="UP000772181"/>
    </source>
</evidence>
<sequence>MRNTKSLALLRLFLIVLTLITLFPSYTLSSQRGHKSEHSFIFENPLAENKSYKVTKIIDGDTISVRDNKKTLKIRLLGIDAPEISNSDKLIRPTQKSKRGVQSTRQIGLEAKGFLKKRAMGKFVRFEFESDINFLDQYSRILAYVFLQDGTFLNAELIKQGYAQVYFRGSSKYSSEFERLQREAQARKIGLWKNALR</sequence>
<dbReference type="Pfam" id="PF00565">
    <property type="entry name" value="SNase"/>
    <property type="match status" value="1"/>
</dbReference>
<dbReference type="GO" id="GO:0003676">
    <property type="term" value="F:nucleic acid binding"/>
    <property type="evidence" value="ECO:0007669"/>
    <property type="project" value="InterPro"/>
</dbReference>
<proteinExistence type="predicted"/>
<dbReference type="SUPFAM" id="SSF50199">
    <property type="entry name" value="Staphylococcal nuclease"/>
    <property type="match status" value="1"/>
</dbReference>
<evidence type="ECO:0000259" key="4">
    <source>
        <dbReference type="PROSITE" id="PS50830"/>
    </source>
</evidence>
<reference evidence="5" key="1">
    <citation type="submission" date="2020-07" db="EMBL/GenBank/DDBJ databases">
        <title>Huge and variable diversity of episymbiotic CPR bacteria and DPANN archaea in groundwater ecosystems.</title>
        <authorList>
            <person name="He C.Y."/>
            <person name="Keren R."/>
            <person name="Whittaker M."/>
            <person name="Farag I.F."/>
            <person name="Doudna J."/>
            <person name="Cate J.H.D."/>
            <person name="Banfield J.F."/>
        </authorList>
    </citation>
    <scope>NUCLEOTIDE SEQUENCE</scope>
    <source>
        <strain evidence="5">NC_groundwater_1482_Ag_S-0.65um_47_24</strain>
    </source>
</reference>
<organism evidence="5 6">
    <name type="scientific">Tectimicrobiota bacterium</name>
    <dbReference type="NCBI Taxonomy" id="2528274"/>
    <lineage>
        <taxon>Bacteria</taxon>
        <taxon>Pseudomonadati</taxon>
        <taxon>Nitrospinota/Tectimicrobiota group</taxon>
        <taxon>Candidatus Tectimicrobiota</taxon>
    </lineage>
</organism>
<feature type="domain" description="TNase-like" evidence="4">
    <location>
        <begin position="48"/>
        <end position="194"/>
    </location>
</feature>
<dbReference type="Proteomes" id="UP000772181">
    <property type="component" value="Unassembled WGS sequence"/>
</dbReference>
<dbReference type="GO" id="GO:0004519">
    <property type="term" value="F:endonuclease activity"/>
    <property type="evidence" value="ECO:0007669"/>
    <property type="project" value="UniProtKB-KW"/>
</dbReference>
<accession>A0A933GL27</accession>
<dbReference type="InterPro" id="IPR002071">
    <property type="entry name" value="Thermonucl_AS"/>
</dbReference>
<evidence type="ECO:0000256" key="2">
    <source>
        <dbReference type="ARBA" id="ARBA00022759"/>
    </source>
</evidence>